<evidence type="ECO:0000313" key="3">
    <source>
        <dbReference type="Proteomes" id="UP000000304"/>
    </source>
</evidence>
<dbReference type="Proteomes" id="UP000000304">
    <property type="component" value="Chromosome 3L"/>
</dbReference>
<reference evidence="2 3" key="1">
    <citation type="journal article" date="2007" name="Nature">
        <title>Evolution of genes and genomes on the Drosophila phylogeny.</title>
        <authorList>
            <consortium name="Drosophila 12 Genomes Consortium"/>
            <person name="Clark A.G."/>
            <person name="Eisen M.B."/>
            <person name="Smith D.R."/>
            <person name="Bergman C.M."/>
            <person name="Oliver B."/>
            <person name="Markow T.A."/>
            <person name="Kaufman T.C."/>
            <person name="Kellis M."/>
            <person name="Gelbart W."/>
            <person name="Iyer V.N."/>
            <person name="Pollard D.A."/>
            <person name="Sackton T.B."/>
            <person name="Larracuente A.M."/>
            <person name="Singh N.D."/>
            <person name="Abad J.P."/>
            <person name="Abt D.N."/>
            <person name="Adryan B."/>
            <person name="Aguade M."/>
            <person name="Akashi H."/>
            <person name="Anderson W.W."/>
            <person name="Aquadro C.F."/>
            <person name="Ardell D.H."/>
            <person name="Arguello R."/>
            <person name="Artieri C.G."/>
            <person name="Barbash D.A."/>
            <person name="Barker D."/>
            <person name="Barsanti P."/>
            <person name="Batterham P."/>
            <person name="Batzoglou S."/>
            <person name="Begun D."/>
            <person name="Bhutkar A."/>
            <person name="Blanco E."/>
            <person name="Bosak S.A."/>
            <person name="Bradley R.K."/>
            <person name="Brand A.D."/>
            <person name="Brent M.R."/>
            <person name="Brooks A.N."/>
            <person name="Brown R.H."/>
            <person name="Butlin R.K."/>
            <person name="Caggese C."/>
            <person name="Calvi B.R."/>
            <person name="Bernardo de Carvalho A."/>
            <person name="Caspi A."/>
            <person name="Castrezana S."/>
            <person name="Celniker S.E."/>
            <person name="Chang J.L."/>
            <person name="Chapple C."/>
            <person name="Chatterji S."/>
            <person name="Chinwalla A."/>
            <person name="Civetta A."/>
            <person name="Clifton S.W."/>
            <person name="Comeron J.M."/>
            <person name="Costello J.C."/>
            <person name="Coyne J.A."/>
            <person name="Daub J."/>
            <person name="David R.G."/>
            <person name="Delcher A.L."/>
            <person name="Delehaunty K."/>
            <person name="Do C.B."/>
            <person name="Ebling H."/>
            <person name="Edwards K."/>
            <person name="Eickbush T."/>
            <person name="Evans J.D."/>
            <person name="Filipski A."/>
            <person name="Findeiss S."/>
            <person name="Freyhult E."/>
            <person name="Fulton L."/>
            <person name="Fulton R."/>
            <person name="Garcia A.C."/>
            <person name="Gardiner A."/>
            <person name="Garfield D.A."/>
            <person name="Garvin B.E."/>
            <person name="Gibson G."/>
            <person name="Gilbert D."/>
            <person name="Gnerre S."/>
            <person name="Godfrey J."/>
            <person name="Good R."/>
            <person name="Gotea V."/>
            <person name="Gravely B."/>
            <person name="Greenberg A.J."/>
            <person name="Griffiths-Jones S."/>
            <person name="Gross S."/>
            <person name="Guigo R."/>
            <person name="Gustafson E.A."/>
            <person name="Haerty W."/>
            <person name="Hahn M.W."/>
            <person name="Halligan D.L."/>
            <person name="Halpern A.L."/>
            <person name="Halter G.M."/>
            <person name="Han M.V."/>
            <person name="Heger A."/>
            <person name="Hillier L."/>
            <person name="Hinrichs A.S."/>
            <person name="Holmes I."/>
            <person name="Hoskins R.A."/>
            <person name="Hubisz M.J."/>
            <person name="Hultmark D."/>
            <person name="Huntley M.A."/>
            <person name="Jaffe D.B."/>
            <person name="Jagadeeshan S."/>
            <person name="Jeck W.R."/>
            <person name="Johnson J."/>
            <person name="Jones C.D."/>
            <person name="Jordan W.C."/>
            <person name="Karpen G.H."/>
            <person name="Kataoka E."/>
            <person name="Keightley P.D."/>
            <person name="Kheradpour P."/>
            <person name="Kirkness E.F."/>
            <person name="Koerich L.B."/>
            <person name="Kristiansen K."/>
            <person name="Kudrna D."/>
            <person name="Kulathinal R.J."/>
            <person name="Kumar S."/>
            <person name="Kwok R."/>
            <person name="Lander E."/>
            <person name="Langley C.H."/>
            <person name="Lapoint R."/>
            <person name="Lazzaro B.P."/>
            <person name="Lee S.J."/>
            <person name="Levesque L."/>
            <person name="Li R."/>
            <person name="Lin C.F."/>
            <person name="Lin M.F."/>
            <person name="Lindblad-Toh K."/>
            <person name="Llopart A."/>
            <person name="Long M."/>
            <person name="Low L."/>
            <person name="Lozovsky E."/>
            <person name="Lu J."/>
            <person name="Luo M."/>
            <person name="Machado C.A."/>
            <person name="Makalowski W."/>
            <person name="Marzo M."/>
            <person name="Matsuda M."/>
            <person name="Matzkin L."/>
            <person name="McAllister B."/>
            <person name="McBride C.S."/>
            <person name="McKernan B."/>
            <person name="McKernan K."/>
            <person name="Mendez-Lago M."/>
            <person name="Minx P."/>
            <person name="Mollenhauer M.U."/>
            <person name="Montooth K."/>
            <person name="Mount S.M."/>
            <person name="Mu X."/>
            <person name="Myers E."/>
            <person name="Negre B."/>
            <person name="Newfeld S."/>
            <person name="Nielsen R."/>
            <person name="Noor M.A."/>
            <person name="O'Grady P."/>
            <person name="Pachter L."/>
            <person name="Papaceit M."/>
            <person name="Parisi M.J."/>
            <person name="Parisi M."/>
            <person name="Parts L."/>
            <person name="Pedersen J.S."/>
            <person name="Pesole G."/>
            <person name="Phillippy A.M."/>
            <person name="Ponting C.P."/>
            <person name="Pop M."/>
            <person name="Porcelli D."/>
            <person name="Powell J.R."/>
            <person name="Prohaska S."/>
            <person name="Pruitt K."/>
            <person name="Puig M."/>
            <person name="Quesneville H."/>
            <person name="Ram K.R."/>
            <person name="Rand D."/>
            <person name="Rasmussen M.D."/>
            <person name="Reed L.K."/>
            <person name="Reenan R."/>
            <person name="Reily A."/>
            <person name="Remington K.A."/>
            <person name="Rieger T.T."/>
            <person name="Ritchie M.G."/>
            <person name="Robin C."/>
            <person name="Rogers Y.H."/>
            <person name="Rohde C."/>
            <person name="Rozas J."/>
            <person name="Rubenfield M.J."/>
            <person name="Ruiz A."/>
            <person name="Russo S."/>
            <person name="Salzberg S.L."/>
            <person name="Sanchez-Gracia A."/>
            <person name="Saranga D.J."/>
            <person name="Sato H."/>
            <person name="Schaeffer S.W."/>
            <person name="Schatz M.C."/>
            <person name="Schlenke T."/>
            <person name="Schwartz R."/>
            <person name="Segarra C."/>
            <person name="Singh R.S."/>
            <person name="Sirot L."/>
            <person name="Sirota M."/>
            <person name="Sisneros N.B."/>
            <person name="Smith C.D."/>
            <person name="Smith T.F."/>
            <person name="Spieth J."/>
            <person name="Stage D.E."/>
            <person name="Stark A."/>
            <person name="Stephan W."/>
            <person name="Strausberg R.L."/>
            <person name="Strempel S."/>
            <person name="Sturgill D."/>
            <person name="Sutton G."/>
            <person name="Sutton G.G."/>
            <person name="Tao W."/>
            <person name="Teichmann S."/>
            <person name="Tobari Y.N."/>
            <person name="Tomimura Y."/>
            <person name="Tsolas J.M."/>
            <person name="Valente V.L."/>
            <person name="Venter E."/>
            <person name="Venter J.C."/>
            <person name="Vicario S."/>
            <person name="Vieira F.G."/>
            <person name="Vilella A.J."/>
            <person name="Villasante A."/>
            <person name="Walenz B."/>
            <person name="Wang J."/>
            <person name="Wasserman M."/>
            <person name="Watts T."/>
            <person name="Wilson D."/>
            <person name="Wilson R.K."/>
            <person name="Wing R.A."/>
            <person name="Wolfner M.F."/>
            <person name="Wong A."/>
            <person name="Wong G.K."/>
            <person name="Wu C.I."/>
            <person name="Wu G."/>
            <person name="Yamamoto D."/>
            <person name="Yang H.P."/>
            <person name="Yang S.P."/>
            <person name="Yorke J.A."/>
            <person name="Yoshida K."/>
            <person name="Zdobnov E."/>
            <person name="Zhang P."/>
            <person name="Zhang Y."/>
            <person name="Zimin A.V."/>
            <person name="Baldwin J."/>
            <person name="Abdouelleil A."/>
            <person name="Abdulkadir J."/>
            <person name="Abebe A."/>
            <person name="Abera B."/>
            <person name="Abreu J."/>
            <person name="Acer S.C."/>
            <person name="Aftuck L."/>
            <person name="Alexander A."/>
            <person name="An P."/>
            <person name="Anderson E."/>
            <person name="Anderson S."/>
            <person name="Arachi H."/>
            <person name="Azer M."/>
            <person name="Bachantsang P."/>
            <person name="Barry A."/>
            <person name="Bayul T."/>
            <person name="Berlin A."/>
            <person name="Bessette D."/>
            <person name="Bloom T."/>
            <person name="Blye J."/>
            <person name="Boguslavskiy L."/>
            <person name="Bonnet C."/>
            <person name="Boukhgalter B."/>
            <person name="Bourzgui I."/>
            <person name="Brown A."/>
            <person name="Cahill P."/>
            <person name="Channer S."/>
            <person name="Cheshatsang Y."/>
            <person name="Chuda L."/>
            <person name="Citroen M."/>
            <person name="Collymore A."/>
            <person name="Cooke P."/>
            <person name="Costello M."/>
            <person name="D'Aco K."/>
            <person name="Daza R."/>
            <person name="De Haan G."/>
            <person name="DeGray S."/>
            <person name="DeMaso C."/>
            <person name="Dhargay N."/>
            <person name="Dooley K."/>
            <person name="Dooley E."/>
            <person name="Doricent M."/>
            <person name="Dorje P."/>
            <person name="Dorjee K."/>
            <person name="Dupes A."/>
            <person name="Elong R."/>
            <person name="Falk J."/>
            <person name="Farina A."/>
            <person name="Faro S."/>
            <person name="Ferguson D."/>
            <person name="Fisher S."/>
            <person name="Foley C.D."/>
            <person name="Franke A."/>
            <person name="Friedrich D."/>
            <person name="Gadbois L."/>
            <person name="Gearin G."/>
            <person name="Gearin C.R."/>
            <person name="Giannoukos G."/>
            <person name="Goode T."/>
            <person name="Graham J."/>
            <person name="Grandbois E."/>
            <person name="Grewal S."/>
            <person name="Gyaltsen K."/>
            <person name="Hafez N."/>
            <person name="Hagos B."/>
            <person name="Hall J."/>
            <person name="Henson C."/>
            <person name="Hollinger A."/>
            <person name="Honan T."/>
            <person name="Huard M.D."/>
            <person name="Hughes L."/>
            <person name="Hurhula B."/>
            <person name="Husby M.E."/>
            <person name="Kamat A."/>
            <person name="Kanga B."/>
            <person name="Kashin S."/>
            <person name="Khazanovich D."/>
            <person name="Kisner P."/>
            <person name="Lance K."/>
            <person name="Lara M."/>
            <person name="Lee W."/>
            <person name="Lennon N."/>
            <person name="Letendre F."/>
            <person name="LeVine R."/>
            <person name="Lipovsky A."/>
            <person name="Liu X."/>
            <person name="Liu J."/>
            <person name="Liu S."/>
            <person name="Lokyitsang T."/>
            <person name="Lokyitsang Y."/>
            <person name="Lubonja R."/>
            <person name="Lui A."/>
            <person name="MacDonald P."/>
            <person name="Magnisalis V."/>
            <person name="Maru K."/>
            <person name="Matthews C."/>
            <person name="McCusker W."/>
            <person name="McDonough S."/>
            <person name="Mehta T."/>
            <person name="Meldrim J."/>
            <person name="Meneus L."/>
            <person name="Mihai O."/>
            <person name="Mihalev A."/>
            <person name="Mihova T."/>
            <person name="Mittelman R."/>
            <person name="Mlenga V."/>
            <person name="Montmayeur A."/>
            <person name="Mulrain L."/>
            <person name="Navidi A."/>
            <person name="Naylor J."/>
            <person name="Negash T."/>
            <person name="Nguyen T."/>
            <person name="Nguyen N."/>
            <person name="Nicol R."/>
            <person name="Norbu C."/>
            <person name="Norbu N."/>
            <person name="Novod N."/>
            <person name="O'Neill B."/>
            <person name="Osman S."/>
            <person name="Markiewicz E."/>
            <person name="Oyono O.L."/>
            <person name="Patti C."/>
            <person name="Phunkhang P."/>
            <person name="Pierre F."/>
            <person name="Priest M."/>
            <person name="Raghuraman S."/>
            <person name="Rege F."/>
            <person name="Reyes R."/>
            <person name="Rise C."/>
            <person name="Rogov P."/>
            <person name="Ross K."/>
            <person name="Ryan E."/>
            <person name="Settipalli S."/>
            <person name="Shea T."/>
            <person name="Sherpa N."/>
            <person name="Shi L."/>
            <person name="Shih D."/>
            <person name="Sparrow T."/>
            <person name="Spaulding J."/>
            <person name="Stalker J."/>
            <person name="Stange-Thomann N."/>
            <person name="Stavropoulos S."/>
            <person name="Stone C."/>
            <person name="Strader C."/>
            <person name="Tesfaye S."/>
            <person name="Thomson T."/>
            <person name="Thoulutsang Y."/>
            <person name="Thoulutsang D."/>
            <person name="Topham K."/>
            <person name="Topping I."/>
            <person name="Tsamla T."/>
            <person name="Vassiliev H."/>
            <person name="Vo A."/>
            <person name="Wangchuk T."/>
            <person name="Wangdi T."/>
            <person name="Weiand M."/>
            <person name="Wilkinson J."/>
            <person name="Wilson A."/>
            <person name="Yadav S."/>
            <person name="Young G."/>
            <person name="Yu Q."/>
            <person name="Zembek L."/>
            <person name="Zhong D."/>
            <person name="Zimmer A."/>
            <person name="Zwirko Z."/>
            <person name="Jaffe D.B."/>
            <person name="Alvarez P."/>
            <person name="Brockman W."/>
            <person name="Butler J."/>
            <person name="Chin C."/>
            <person name="Gnerre S."/>
            <person name="Grabherr M."/>
            <person name="Kleber M."/>
            <person name="Mauceli E."/>
            <person name="MacCallum I."/>
        </authorList>
    </citation>
    <scope>NUCLEOTIDE SEQUENCE [LARGE SCALE GENOMIC DNA]</scope>
    <source>
        <strain evidence="3">white501</strain>
    </source>
</reference>
<evidence type="ECO:0000313" key="2">
    <source>
        <dbReference type="EMBL" id="EDX10334.1"/>
    </source>
</evidence>
<evidence type="ECO:0000256" key="1">
    <source>
        <dbReference type="SAM" id="Phobius"/>
    </source>
</evidence>
<organism evidence="2 3">
    <name type="scientific">Drosophila simulans</name>
    <name type="common">Fruit fly</name>
    <dbReference type="NCBI Taxonomy" id="7240"/>
    <lineage>
        <taxon>Eukaryota</taxon>
        <taxon>Metazoa</taxon>
        <taxon>Ecdysozoa</taxon>
        <taxon>Arthropoda</taxon>
        <taxon>Hexapoda</taxon>
        <taxon>Insecta</taxon>
        <taxon>Pterygota</taxon>
        <taxon>Neoptera</taxon>
        <taxon>Endopterygota</taxon>
        <taxon>Diptera</taxon>
        <taxon>Brachycera</taxon>
        <taxon>Muscomorpha</taxon>
        <taxon>Ephydroidea</taxon>
        <taxon>Drosophilidae</taxon>
        <taxon>Drosophila</taxon>
        <taxon>Sophophora</taxon>
    </lineage>
</organism>
<accession>B4QJ03</accession>
<keyword evidence="3" id="KW-1185">Reference proteome</keyword>
<protein>
    <submittedName>
        <fullName evidence="2">GD14435</fullName>
    </submittedName>
</protein>
<keyword evidence="1" id="KW-1133">Transmembrane helix</keyword>
<feature type="transmembrane region" description="Helical" evidence="1">
    <location>
        <begin position="37"/>
        <end position="59"/>
    </location>
</feature>
<proteinExistence type="predicted"/>
<dbReference type="EMBL" id="CM000363">
    <property type="protein sequence ID" value="EDX10334.1"/>
    <property type="molecule type" value="Genomic_DNA"/>
</dbReference>
<dbReference type="HOGENOM" id="CLU_2308945_0_0_1"/>
<gene>
    <name evidence="2" type="primary">Dsim\GD14435</name>
    <name evidence="2" type="ORF">Dsim_GD14435</name>
</gene>
<name>B4QJ03_DROSI</name>
<sequence length="100" mass="11474">MAKVVKNNRAESLNCLYHHGLNLALIMKEAKRWPTDGWMLAGQCIVSFFLTFFFLYISFQYDVPAVWLQFASPRDSDSDSQTDSISQFHGIFPAFEVVFA</sequence>
<keyword evidence="1" id="KW-0472">Membrane</keyword>
<dbReference type="AlphaFoldDB" id="B4QJ03"/>
<keyword evidence="1" id="KW-0812">Transmembrane</keyword>